<dbReference type="Gene3D" id="3.40.50.300">
    <property type="entry name" value="P-loop containing nucleotide triphosphate hydrolases"/>
    <property type="match status" value="1"/>
</dbReference>
<sequence>MRAVVNVALARAFYRDASVLVLDEPTAALGHPQSAATLISR</sequence>
<evidence type="ECO:0008006" key="3">
    <source>
        <dbReference type="Google" id="ProtNLM"/>
    </source>
</evidence>
<dbReference type="Proteomes" id="UP001597083">
    <property type="component" value="Unassembled WGS sequence"/>
</dbReference>
<dbReference type="InterPro" id="IPR027417">
    <property type="entry name" value="P-loop_NTPase"/>
</dbReference>
<dbReference type="EMBL" id="JBHTIR010004288">
    <property type="protein sequence ID" value="MFD0856880.1"/>
    <property type="molecule type" value="Genomic_DNA"/>
</dbReference>
<accession>A0ABW3CQR0</accession>
<gene>
    <name evidence="1" type="ORF">ACFQ07_31900</name>
</gene>
<organism evidence="1 2">
    <name type="scientific">Actinomadura adrarensis</name>
    <dbReference type="NCBI Taxonomy" id="1819600"/>
    <lineage>
        <taxon>Bacteria</taxon>
        <taxon>Bacillati</taxon>
        <taxon>Actinomycetota</taxon>
        <taxon>Actinomycetes</taxon>
        <taxon>Streptosporangiales</taxon>
        <taxon>Thermomonosporaceae</taxon>
        <taxon>Actinomadura</taxon>
    </lineage>
</organism>
<evidence type="ECO:0000313" key="2">
    <source>
        <dbReference type="Proteomes" id="UP001597083"/>
    </source>
</evidence>
<proteinExistence type="predicted"/>
<comment type="caution">
    <text evidence="1">The sequence shown here is derived from an EMBL/GenBank/DDBJ whole genome shotgun (WGS) entry which is preliminary data.</text>
</comment>
<dbReference type="SUPFAM" id="SSF52540">
    <property type="entry name" value="P-loop containing nucleoside triphosphate hydrolases"/>
    <property type="match status" value="1"/>
</dbReference>
<reference evidence="2" key="1">
    <citation type="journal article" date="2019" name="Int. J. Syst. Evol. Microbiol.">
        <title>The Global Catalogue of Microorganisms (GCM) 10K type strain sequencing project: providing services to taxonomists for standard genome sequencing and annotation.</title>
        <authorList>
            <consortium name="The Broad Institute Genomics Platform"/>
            <consortium name="The Broad Institute Genome Sequencing Center for Infectious Disease"/>
            <person name="Wu L."/>
            <person name="Ma J."/>
        </authorList>
    </citation>
    <scope>NUCLEOTIDE SEQUENCE [LARGE SCALE GENOMIC DNA]</scope>
    <source>
        <strain evidence="2">JCM 31696</strain>
    </source>
</reference>
<evidence type="ECO:0000313" key="1">
    <source>
        <dbReference type="EMBL" id="MFD0856880.1"/>
    </source>
</evidence>
<keyword evidence="2" id="KW-1185">Reference proteome</keyword>
<name>A0ABW3CQR0_9ACTN</name>
<protein>
    <recommendedName>
        <fullName evidence="3">ATP-binding cassette domain-containing protein</fullName>
    </recommendedName>
</protein>